<dbReference type="FunFam" id="3.90.190.20:FF:000011">
    <property type="entry name" value="Folylpolyglutamate synthase"/>
    <property type="match status" value="1"/>
</dbReference>
<dbReference type="GO" id="GO:0046872">
    <property type="term" value="F:metal ion binding"/>
    <property type="evidence" value="ECO:0007669"/>
    <property type="project" value="UniProtKB-KW"/>
</dbReference>
<comment type="similarity">
    <text evidence="3">Belongs to the folylpolyglutamate synthase family.</text>
</comment>
<evidence type="ECO:0000256" key="12">
    <source>
        <dbReference type="ARBA" id="ARBA00030592"/>
    </source>
</evidence>
<proteinExistence type="inferred from homology"/>
<dbReference type="Gene3D" id="3.90.190.20">
    <property type="entry name" value="Mur ligase, C-terminal domain"/>
    <property type="match status" value="1"/>
</dbReference>
<comment type="catalytic activity">
    <reaction evidence="14">
        <text>(6S)-5,6,7,8-tetrahydrofolyl-(gamma-L-Glu)(n) + L-glutamate + ATP = (6S)-5,6,7,8-tetrahydrofolyl-(gamma-L-Glu)(n+1) + ADP + phosphate + H(+)</text>
        <dbReference type="Rhea" id="RHEA:10580"/>
        <dbReference type="Rhea" id="RHEA-COMP:14738"/>
        <dbReference type="Rhea" id="RHEA-COMP:14740"/>
        <dbReference type="ChEBI" id="CHEBI:15378"/>
        <dbReference type="ChEBI" id="CHEBI:29985"/>
        <dbReference type="ChEBI" id="CHEBI:30616"/>
        <dbReference type="ChEBI" id="CHEBI:43474"/>
        <dbReference type="ChEBI" id="CHEBI:141005"/>
        <dbReference type="ChEBI" id="CHEBI:456216"/>
        <dbReference type="EC" id="6.3.2.17"/>
    </reaction>
</comment>
<dbReference type="GO" id="GO:0005829">
    <property type="term" value="C:cytosol"/>
    <property type="evidence" value="ECO:0007669"/>
    <property type="project" value="TreeGrafter"/>
</dbReference>
<evidence type="ECO:0000256" key="5">
    <source>
        <dbReference type="ARBA" id="ARBA00018660"/>
    </source>
</evidence>
<evidence type="ECO:0000256" key="8">
    <source>
        <dbReference type="ARBA" id="ARBA00022723"/>
    </source>
</evidence>
<dbReference type="EC" id="6.3.2.17" evidence="4"/>
<keyword evidence="7" id="KW-0436">Ligase</keyword>
<dbReference type="FunFam" id="3.40.1190.10:FF:000017">
    <property type="entry name" value="Folylpolyglutamate synthase"/>
    <property type="match status" value="1"/>
</dbReference>
<evidence type="ECO:0000256" key="10">
    <source>
        <dbReference type="ARBA" id="ARBA00022840"/>
    </source>
</evidence>
<dbReference type="EMBL" id="GDJX01002792">
    <property type="protein sequence ID" value="JAT65144.1"/>
    <property type="molecule type" value="Transcribed_RNA"/>
</dbReference>
<evidence type="ECO:0000313" key="17">
    <source>
        <dbReference type="EMBL" id="JAT40544.1"/>
    </source>
</evidence>
<comment type="pathway">
    <text evidence="2">Cofactor biosynthesis; tetrahydrofolylpolyglutamate biosynthesis.</text>
</comment>
<dbReference type="AlphaFoldDB" id="A0A1D1ZDX7"/>
<keyword evidence="8" id="KW-0479">Metal-binding</keyword>
<dbReference type="InterPro" id="IPR036565">
    <property type="entry name" value="Mur-like_cat_sf"/>
</dbReference>
<dbReference type="PANTHER" id="PTHR11136">
    <property type="entry name" value="FOLYLPOLYGLUTAMATE SYNTHASE-RELATED"/>
    <property type="match status" value="1"/>
</dbReference>
<dbReference type="GO" id="GO:0005524">
    <property type="term" value="F:ATP binding"/>
    <property type="evidence" value="ECO:0007669"/>
    <property type="project" value="UniProtKB-KW"/>
</dbReference>
<name>A0A1D1ZDX7_9ARAE</name>
<keyword evidence="9" id="KW-0547">Nucleotide-binding</keyword>
<dbReference type="GO" id="GO:0004326">
    <property type="term" value="F:tetrahydrofolylpolyglutamate synthase activity"/>
    <property type="evidence" value="ECO:0007669"/>
    <property type="project" value="UniProtKB-EC"/>
</dbReference>
<evidence type="ECO:0000256" key="13">
    <source>
        <dbReference type="ARBA" id="ARBA00030876"/>
    </source>
</evidence>
<dbReference type="GO" id="GO:0006730">
    <property type="term" value="P:one-carbon metabolic process"/>
    <property type="evidence" value="ECO:0007669"/>
    <property type="project" value="UniProtKB-KW"/>
</dbReference>
<dbReference type="GO" id="GO:0005739">
    <property type="term" value="C:mitochondrion"/>
    <property type="evidence" value="ECO:0007669"/>
    <property type="project" value="TreeGrafter"/>
</dbReference>
<evidence type="ECO:0000256" key="1">
    <source>
        <dbReference type="ARBA" id="ARBA00001944"/>
    </source>
</evidence>
<dbReference type="NCBIfam" id="TIGR01499">
    <property type="entry name" value="folC"/>
    <property type="match status" value="1"/>
</dbReference>
<dbReference type="Gene3D" id="3.40.1190.10">
    <property type="entry name" value="Mur-like, catalytic domain"/>
    <property type="match status" value="1"/>
</dbReference>
<dbReference type="SUPFAM" id="SSF53623">
    <property type="entry name" value="MurD-like peptide ligases, catalytic domain"/>
    <property type="match status" value="1"/>
</dbReference>
<reference evidence="18" key="1">
    <citation type="submission" date="2015-07" db="EMBL/GenBank/DDBJ databases">
        <title>Transcriptome Assembly of Anthurium amnicola.</title>
        <authorList>
            <person name="Suzuki J."/>
        </authorList>
    </citation>
    <scope>NUCLEOTIDE SEQUENCE</scope>
</reference>
<evidence type="ECO:0000256" key="15">
    <source>
        <dbReference type="SAM" id="MobiDB-lite"/>
    </source>
</evidence>
<evidence type="ECO:0000256" key="9">
    <source>
        <dbReference type="ARBA" id="ARBA00022741"/>
    </source>
</evidence>
<protein>
    <recommendedName>
        <fullName evidence="5">Folylpolyglutamate synthase</fullName>
        <ecNumber evidence="4">6.3.2.17</ecNumber>
    </recommendedName>
    <alternativeName>
        <fullName evidence="13">Folylpoly-gamma-glutamate synthetase</fullName>
    </alternativeName>
    <alternativeName>
        <fullName evidence="12">Tetrahydrofolylpolyglutamate synthase</fullName>
    </alternativeName>
</protein>
<dbReference type="PROSITE" id="PS01012">
    <property type="entry name" value="FOLYLPOLYGLU_SYNT_2"/>
    <property type="match status" value="1"/>
</dbReference>
<keyword evidence="11" id="KW-0460">Magnesium</keyword>
<gene>
    <name evidence="18" type="primary">FPGS2_3</name>
    <name evidence="17" type="synonym">FPGS2_0</name>
    <name evidence="18" type="ORF">g.89575</name>
    <name evidence="17" type="ORF">g.89577</name>
</gene>
<feature type="region of interest" description="Disordered" evidence="15">
    <location>
        <begin position="1"/>
        <end position="23"/>
    </location>
</feature>
<dbReference type="InterPro" id="IPR018109">
    <property type="entry name" value="Folylpolyglutamate_synth_CS"/>
</dbReference>
<accession>A0A1D1ZDX7</accession>
<keyword evidence="6" id="KW-0554">One-carbon metabolism</keyword>
<evidence type="ECO:0000256" key="3">
    <source>
        <dbReference type="ARBA" id="ARBA00008276"/>
    </source>
</evidence>
<evidence type="ECO:0000259" key="16">
    <source>
        <dbReference type="Pfam" id="PF08245"/>
    </source>
</evidence>
<evidence type="ECO:0000256" key="2">
    <source>
        <dbReference type="ARBA" id="ARBA00005150"/>
    </source>
</evidence>
<evidence type="ECO:0000256" key="4">
    <source>
        <dbReference type="ARBA" id="ARBA00013025"/>
    </source>
</evidence>
<dbReference type="SUPFAM" id="SSF53244">
    <property type="entry name" value="MurD-like peptide ligases, peptide-binding domain"/>
    <property type="match status" value="1"/>
</dbReference>
<keyword evidence="10" id="KW-0067">ATP-binding</keyword>
<evidence type="ECO:0000256" key="11">
    <source>
        <dbReference type="ARBA" id="ARBA00022842"/>
    </source>
</evidence>
<evidence type="ECO:0000256" key="7">
    <source>
        <dbReference type="ARBA" id="ARBA00022598"/>
    </source>
</evidence>
<dbReference type="PROSITE" id="PS01011">
    <property type="entry name" value="FOLYLPOLYGLU_SYNT_1"/>
    <property type="match status" value="1"/>
</dbReference>
<evidence type="ECO:0000313" key="18">
    <source>
        <dbReference type="EMBL" id="JAT65144.1"/>
    </source>
</evidence>
<dbReference type="Pfam" id="PF08245">
    <property type="entry name" value="Mur_ligase_M"/>
    <property type="match status" value="1"/>
</dbReference>
<dbReference type="InterPro" id="IPR013221">
    <property type="entry name" value="Mur_ligase_cen"/>
</dbReference>
<comment type="cofactor">
    <cofactor evidence="1">
        <name>a monovalent cation</name>
        <dbReference type="ChEBI" id="CHEBI:60242"/>
    </cofactor>
</comment>
<feature type="domain" description="Mur ligase central" evidence="16">
    <location>
        <begin position="143"/>
        <end position="292"/>
    </location>
</feature>
<dbReference type="PANTHER" id="PTHR11136:SF5">
    <property type="entry name" value="FOLYLPOLYGLUTAMATE SYNTHASE, MITOCHONDRIAL"/>
    <property type="match status" value="1"/>
</dbReference>
<dbReference type="InterPro" id="IPR001645">
    <property type="entry name" value="Folylpolyglutamate_synth"/>
</dbReference>
<dbReference type="InterPro" id="IPR036615">
    <property type="entry name" value="Mur_ligase_C_dom_sf"/>
</dbReference>
<dbReference type="EMBL" id="GDJX01027392">
    <property type="protein sequence ID" value="JAT40544.1"/>
    <property type="molecule type" value="Transcribed_RNA"/>
</dbReference>
<feature type="non-terminal residue" evidence="18">
    <location>
        <position position="1"/>
    </location>
</feature>
<organism evidence="18">
    <name type="scientific">Anthurium amnicola</name>
    <dbReference type="NCBI Taxonomy" id="1678845"/>
    <lineage>
        <taxon>Eukaryota</taxon>
        <taxon>Viridiplantae</taxon>
        <taxon>Streptophyta</taxon>
        <taxon>Embryophyta</taxon>
        <taxon>Tracheophyta</taxon>
        <taxon>Spermatophyta</taxon>
        <taxon>Magnoliopsida</taxon>
        <taxon>Liliopsida</taxon>
        <taxon>Araceae</taxon>
        <taxon>Pothoideae</taxon>
        <taxon>Potheae</taxon>
        <taxon>Anthurium</taxon>
    </lineage>
</organism>
<sequence>SRATHQSLTREHPHVGPTTTVRSPVLGGACAAAVFSSLPSRGRRRQQQQKKQEERCGLWVVGVLRLNSSFQSKEMGTHGHVDGSSHEFSLASYEKAMEALSSLISHRKRGDGSRREAKFDLMFKYVKILGLEHHINGLNIIHIAGTKGKGSTCTFCESILRECGFRTGLFTSPHLVDVRERYRLEGLDISEEKFLQYFWDCWNQLKENVADNLPMPPLFQFLTLLAFKIFVSEKVDVAIIEVGLGGRLDSTNVINEPVVCGVTSLGMDHMEILGDTLEKIASEKAGIFKPRVPAITVPQLSEAMDALKKRAAELMIQLEVASPLDPKELEGEQLGLAGDHQFTNAGLAVALCRCWLQNTGHMKAKLPHERLDTVFHQAFLRGMSTASLPGRAQIVLDKLDSPHKVSDANQHGYGDLIFYLDGAHSPESMEVCARWFSKAVMHDAHSCKDRHSKGLNKHLGNHNNGSDKIFKQVLLFNCMEVRDPQLLLPTLMSTCAASGVHFSKALFVPSMSSYHKVYSAASAVPTDLSRDVSWQSVLQRTWEKIIHGKDGILDDESFSENPVNFPTYQFLHEDPSKKCNPLGKQFSCSAVIPSLPMTLKWLRDCVKENPSIRLQVLVTGSLHLVGDVLRLLRR</sequence>
<evidence type="ECO:0000256" key="14">
    <source>
        <dbReference type="ARBA" id="ARBA00047493"/>
    </source>
</evidence>
<evidence type="ECO:0000256" key="6">
    <source>
        <dbReference type="ARBA" id="ARBA00022563"/>
    </source>
</evidence>